<reference evidence="5" key="3">
    <citation type="submission" date="2018-07" db="EMBL/GenBank/DDBJ databases">
        <title>WGS assembly of Glycine max.</title>
        <authorList>
            <person name="Schmutz J."/>
            <person name="Cannon S."/>
            <person name="Schlueter J."/>
            <person name="Ma J."/>
            <person name="Mitros T."/>
            <person name="Nelson W."/>
            <person name="Hyten D."/>
            <person name="Song Q."/>
            <person name="Thelen J."/>
            <person name="Cheng J."/>
            <person name="Xu D."/>
            <person name="Hellsten U."/>
            <person name="May G."/>
            <person name="Yu Y."/>
            <person name="Sakurai T."/>
            <person name="Umezawa T."/>
            <person name="Bhattacharyya M."/>
            <person name="Sandhu D."/>
            <person name="Valliyodan B."/>
            <person name="Lindquist E."/>
            <person name="Peto M."/>
            <person name="Grant D."/>
            <person name="Shu S."/>
            <person name="Goodstein D."/>
            <person name="Barry K."/>
            <person name="Futrell-Griggs M."/>
            <person name="Abernathy B."/>
            <person name="Du J."/>
            <person name="Tian Z."/>
            <person name="Zhu L."/>
            <person name="Gill N."/>
            <person name="Joshi T."/>
            <person name="Libault M."/>
            <person name="Sethuraman A."/>
            <person name="Zhang X."/>
            <person name="Shinozaki K."/>
            <person name="Nguyen H."/>
            <person name="Wing R."/>
            <person name="Cregan P."/>
            <person name="Specht J."/>
            <person name="Grimwood J."/>
            <person name="Rokhsar D."/>
            <person name="Stacey G."/>
            <person name="Shoemaker R."/>
            <person name="Jackson S."/>
        </authorList>
    </citation>
    <scope>NUCLEOTIDE SEQUENCE</scope>
    <source>
        <tissue evidence="5">Callus</tissue>
    </source>
</reference>
<evidence type="ECO:0000259" key="4">
    <source>
        <dbReference type="Pfam" id="PF01612"/>
    </source>
</evidence>
<organism evidence="5">
    <name type="scientific">Glycine max</name>
    <name type="common">Soybean</name>
    <name type="synonym">Glycine hispida</name>
    <dbReference type="NCBI Taxonomy" id="3847"/>
    <lineage>
        <taxon>Eukaryota</taxon>
        <taxon>Viridiplantae</taxon>
        <taxon>Streptophyta</taxon>
        <taxon>Embryophyta</taxon>
        <taxon>Tracheophyta</taxon>
        <taxon>Spermatophyta</taxon>
        <taxon>Magnoliopsida</taxon>
        <taxon>eudicotyledons</taxon>
        <taxon>Gunneridae</taxon>
        <taxon>Pentapetalae</taxon>
        <taxon>rosids</taxon>
        <taxon>fabids</taxon>
        <taxon>Fabales</taxon>
        <taxon>Fabaceae</taxon>
        <taxon>Papilionoideae</taxon>
        <taxon>50 kb inversion clade</taxon>
        <taxon>NPAAA clade</taxon>
        <taxon>indigoferoid/millettioid clade</taxon>
        <taxon>Phaseoleae</taxon>
        <taxon>Glycine</taxon>
        <taxon>Glycine subgen. Soja</taxon>
    </lineage>
</organism>
<dbReference type="STRING" id="3847.A0A0R0F1Q1"/>
<dbReference type="Gene3D" id="3.30.420.10">
    <property type="entry name" value="Ribonuclease H-like superfamily/Ribonuclease H"/>
    <property type="match status" value="1"/>
</dbReference>
<dbReference type="PANTHER" id="PTHR13620">
    <property type="entry name" value="3-5 EXONUCLEASE"/>
    <property type="match status" value="1"/>
</dbReference>
<dbReference type="GO" id="GO:0005634">
    <property type="term" value="C:nucleus"/>
    <property type="evidence" value="ECO:0000318"/>
    <property type="project" value="GO_Central"/>
</dbReference>
<dbReference type="Gramene" id="KRH00112">
    <property type="protein sequence ID" value="KRH00112"/>
    <property type="gene ID" value="GLYMA_18G194100"/>
</dbReference>
<keyword evidence="1" id="KW-0540">Nuclease</keyword>
<feature type="domain" description="3'-5' exonuclease" evidence="4">
    <location>
        <begin position="96"/>
        <end position="192"/>
    </location>
</feature>
<dbReference type="CDD" id="cd06141">
    <property type="entry name" value="WRN_exo"/>
    <property type="match status" value="1"/>
</dbReference>
<dbReference type="GO" id="GO:0005737">
    <property type="term" value="C:cytoplasm"/>
    <property type="evidence" value="ECO:0000318"/>
    <property type="project" value="GO_Central"/>
</dbReference>
<accession>A0A0R0F1Q1</accession>
<dbReference type="SMR" id="A0A0R0F1Q1"/>
<evidence type="ECO:0000256" key="3">
    <source>
        <dbReference type="SAM" id="MobiDB-lite"/>
    </source>
</evidence>
<keyword evidence="2" id="KW-0378">Hydrolase</keyword>
<evidence type="ECO:0000313" key="6">
    <source>
        <dbReference type="EnsemblPlants" id="KRH00112"/>
    </source>
</evidence>
<reference evidence="6" key="2">
    <citation type="submission" date="2018-02" db="UniProtKB">
        <authorList>
            <consortium name="EnsemblPlants"/>
        </authorList>
    </citation>
    <scope>IDENTIFICATION</scope>
    <source>
        <strain evidence="6">Williams 82</strain>
    </source>
</reference>
<evidence type="ECO:0000313" key="7">
    <source>
        <dbReference type="Proteomes" id="UP000008827"/>
    </source>
</evidence>
<dbReference type="EnsemblPlants" id="KRH00112">
    <property type="protein sequence ID" value="KRH00112"/>
    <property type="gene ID" value="GLYMA_18G194100"/>
</dbReference>
<reference evidence="5 6" key="1">
    <citation type="journal article" date="2010" name="Nature">
        <title>Genome sequence of the palaeopolyploid soybean.</title>
        <authorList>
            <person name="Schmutz J."/>
            <person name="Cannon S.B."/>
            <person name="Schlueter J."/>
            <person name="Ma J."/>
            <person name="Mitros T."/>
            <person name="Nelson W."/>
            <person name="Hyten D.L."/>
            <person name="Song Q."/>
            <person name="Thelen J.J."/>
            <person name="Cheng J."/>
            <person name="Xu D."/>
            <person name="Hellsten U."/>
            <person name="May G.D."/>
            <person name="Yu Y."/>
            <person name="Sakurai T."/>
            <person name="Umezawa T."/>
            <person name="Bhattacharyya M.K."/>
            <person name="Sandhu D."/>
            <person name="Valliyodan B."/>
            <person name="Lindquist E."/>
            <person name="Peto M."/>
            <person name="Grant D."/>
            <person name="Shu S."/>
            <person name="Goodstein D."/>
            <person name="Barry K."/>
            <person name="Futrell-Griggs M."/>
            <person name="Abernathy B."/>
            <person name="Du J."/>
            <person name="Tian Z."/>
            <person name="Zhu L."/>
            <person name="Gill N."/>
            <person name="Joshi T."/>
            <person name="Libault M."/>
            <person name="Sethuraman A."/>
            <person name="Zhang X.-C."/>
            <person name="Shinozaki K."/>
            <person name="Nguyen H.T."/>
            <person name="Wing R.A."/>
            <person name="Cregan P."/>
            <person name="Specht J."/>
            <person name="Grimwood J."/>
            <person name="Rokhsar D."/>
            <person name="Stacey G."/>
            <person name="Shoemaker R.C."/>
            <person name="Jackson S.A."/>
        </authorList>
    </citation>
    <scope>NUCLEOTIDE SEQUENCE</scope>
    <source>
        <strain evidence="6">cv. Williams 82</strain>
        <tissue evidence="5">Callus</tissue>
    </source>
</reference>
<dbReference type="EMBL" id="CM000851">
    <property type="protein sequence ID" value="KRH00112.1"/>
    <property type="molecule type" value="Genomic_DNA"/>
</dbReference>
<dbReference type="AlphaFoldDB" id="A0A0R0F1Q1"/>
<feature type="region of interest" description="Disordered" evidence="3">
    <location>
        <begin position="79"/>
        <end position="98"/>
    </location>
</feature>
<keyword evidence="7" id="KW-1185">Reference proteome</keyword>
<dbReference type="SUPFAM" id="SSF53098">
    <property type="entry name" value="Ribonuclease H-like"/>
    <property type="match status" value="1"/>
</dbReference>
<evidence type="ECO:0000256" key="1">
    <source>
        <dbReference type="ARBA" id="ARBA00022722"/>
    </source>
</evidence>
<dbReference type="InParanoid" id="A0A0R0F1Q1"/>
<dbReference type="Proteomes" id="UP000008827">
    <property type="component" value="Chromosome 18"/>
</dbReference>
<dbReference type="GO" id="GO:0008408">
    <property type="term" value="F:3'-5' exonuclease activity"/>
    <property type="evidence" value="ECO:0000318"/>
    <property type="project" value="GO_Central"/>
</dbReference>
<feature type="compositionally biased region" description="Low complexity" evidence="3">
    <location>
        <begin position="86"/>
        <end position="96"/>
    </location>
</feature>
<feature type="compositionally biased region" description="Basic and acidic residues" evidence="3">
    <location>
        <begin position="1"/>
        <end position="11"/>
    </location>
</feature>
<dbReference type="InterPro" id="IPR012337">
    <property type="entry name" value="RNaseH-like_sf"/>
</dbReference>
<sequence length="200" mass="21130">MKKTEEIRNSHSADTSGGFGGDSGERKLADGDRSAIVGGQASGSNPVAAYVDGEEIEVVVGGNGVDAILGFGADGEGAVAHGDRNPLPSQPLSSPSDPNITVVGVGIREDVEKLLKDYNLNVVNVRDLRSFAAEKLGDLGLKRAGLKSLALRGMGLEVAKPKRVTRSRWDNPWLTAEQVQYAAVDAFLSYETGRRLSSHN</sequence>
<proteinExistence type="predicted"/>
<feature type="region of interest" description="Disordered" evidence="3">
    <location>
        <begin position="1"/>
        <end position="46"/>
    </location>
</feature>
<gene>
    <name evidence="5" type="ORF">GLYMA_18G194100</name>
</gene>
<feature type="compositionally biased region" description="Basic and acidic residues" evidence="3">
    <location>
        <begin position="23"/>
        <end position="33"/>
    </location>
</feature>
<dbReference type="InterPro" id="IPR036397">
    <property type="entry name" value="RNaseH_sf"/>
</dbReference>
<protein>
    <recommendedName>
        <fullName evidence="4">3'-5' exonuclease domain-containing protein</fullName>
    </recommendedName>
</protein>
<evidence type="ECO:0000313" key="5">
    <source>
        <dbReference type="EMBL" id="KRH00112.1"/>
    </source>
</evidence>
<dbReference type="InterPro" id="IPR002562">
    <property type="entry name" value="3'-5'_exonuclease_dom"/>
</dbReference>
<dbReference type="GO" id="GO:0006139">
    <property type="term" value="P:nucleobase-containing compound metabolic process"/>
    <property type="evidence" value="ECO:0007669"/>
    <property type="project" value="InterPro"/>
</dbReference>
<name>A0A0R0F1Q1_SOYBN</name>
<dbReference type="PANTHER" id="PTHR13620:SF105">
    <property type="entry name" value="OS01G0737700 PROTEIN"/>
    <property type="match status" value="1"/>
</dbReference>
<dbReference type="Pfam" id="PF01612">
    <property type="entry name" value="DNA_pol_A_exo1"/>
    <property type="match status" value="1"/>
</dbReference>
<evidence type="ECO:0000256" key="2">
    <source>
        <dbReference type="ARBA" id="ARBA00022801"/>
    </source>
</evidence>
<dbReference type="InterPro" id="IPR051132">
    <property type="entry name" value="3-5_Exonuclease_domain"/>
</dbReference>
<dbReference type="GO" id="GO:0003676">
    <property type="term" value="F:nucleic acid binding"/>
    <property type="evidence" value="ECO:0007669"/>
    <property type="project" value="InterPro"/>
</dbReference>